<dbReference type="EC" id="6.3.2.12" evidence="6"/>
<dbReference type="PANTHER" id="PTHR11136">
    <property type="entry name" value="FOLYLPOLYGLUTAMATE SYNTHASE-RELATED"/>
    <property type="match status" value="1"/>
</dbReference>
<feature type="domain" description="Mur ligase C-terminal" evidence="19">
    <location>
        <begin position="301"/>
        <end position="418"/>
    </location>
</feature>
<evidence type="ECO:0000256" key="13">
    <source>
        <dbReference type="ARBA" id="ARBA00022842"/>
    </source>
</evidence>
<dbReference type="FunFam" id="3.40.1190.10:FF:000004">
    <property type="entry name" value="Dihydrofolate synthase/folylpolyglutamate synthase"/>
    <property type="match status" value="1"/>
</dbReference>
<evidence type="ECO:0000256" key="2">
    <source>
        <dbReference type="ARBA" id="ARBA00004799"/>
    </source>
</evidence>
<proteinExistence type="inferred from homology"/>
<dbReference type="EC" id="6.3.2.17" evidence="7"/>
<comment type="pathway">
    <text evidence="2">Cofactor biosynthesis; tetrahydrofolate biosynthesis; 7,8-dihydrofolate from 2-amino-4-hydroxy-6-hydroxymethyl-7,8-dihydropteridine diphosphate and 4-aminobenzoate: step 2/2.</text>
</comment>
<evidence type="ECO:0000256" key="10">
    <source>
        <dbReference type="ARBA" id="ARBA00022723"/>
    </source>
</evidence>
<dbReference type="NCBIfam" id="TIGR01499">
    <property type="entry name" value="folC"/>
    <property type="match status" value="1"/>
</dbReference>
<dbReference type="AlphaFoldDB" id="A0A223KYG4"/>
<dbReference type="InterPro" id="IPR036615">
    <property type="entry name" value="Mur_ligase_C_dom_sf"/>
</dbReference>
<dbReference type="GO" id="GO:0046656">
    <property type="term" value="P:folic acid biosynthetic process"/>
    <property type="evidence" value="ECO:0007669"/>
    <property type="project" value="UniProtKB-KW"/>
</dbReference>
<evidence type="ECO:0000256" key="9">
    <source>
        <dbReference type="ARBA" id="ARBA00022598"/>
    </source>
</evidence>
<evidence type="ECO:0000256" key="6">
    <source>
        <dbReference type="ARBA" id="ARBA00013023"/>
    </source>
</evidence>
<name>A0A223KYG4_9BACI</name>
<evidence type="ECO:0000256" key="18">
    <source>
        <dbReference type="PIRNR" id="PIRNR001563"/>
    </source>
</evidence>
<evidence type="ECO:0000256" key="15">
    <source>
        <dbReference type="ARBA" id="ARBA00030592"/>
    </source>
</evidence>
<sequence length="431" mass="48872">MVNTYEEAVDWIHSRLRFGIKPGVKRMEWMMEKLNHPERRLKTIHIAGTNGKGSTVTYVRNILQKAEYKVGTFTSPYIEQFNERISVNGQPIGNQELVDVVNIIKPLAEQLEETDLGSPTEFEIITAMSLYYFAHINIVDVVVYEVGLGGRLDSTNIIYPLVSVITNIGFDHMAILGETVEEIASEKAGIIKPGVPVITTASQENALRVIRQIANEKKAKMYEHNMQFTVTDYNQLETGEQFTIQTPFITIENIELSMKGKHQVNNAALAIMTVTYLKTFYSFLIEEHHIKAGLKDAFWPGRMEEVVKTPSIYLDGAHNEEGIATLVDTIKTRFTKNRVHILFSALSDKPLNKMITELESVAHSITYTTFDYERALSARQLAELSTHKNHSYDESWENALKNIKASLTDEDVLIVTGSLYFISTIRSFLKQ</sequence>
<evidence type="ECO:0000256" key="4">
    <source>
        <dbReference type="ARBA" id="ARBA00008276"/>
    </source>
</evidence>
<evidence type="ECO:0000256" key="16">
    <source>
        <dbReference type="ARBA" id="ARBA00047493"/>
    </source>
</evidence>
<keyword evidence="12 18" id="KW-0067">ATP-binding</keyword>
<evidence type="ECO:0000256" key="7">
    <source>
        <dbReference type="ARBA" id="ARBA00013025"/>
    </source>
</evidence>
<dbReference type="GO" id="GO:0046872">
    <property type="term" value="F:metal ion binding"/>
    <property type="evidence" value="ECO:0007669"/>
    <property type="project" value="UniProtKB-KW"/>
</dbReference>
<dbReference type="InterPro" id="IPR036565">
    <property type="entry name" value="Mur-like_cat_sf"/>
</dbReference>
<dbReference type="InterPro" id="IPR004101">
    <property type="entry name" value="Mur_ligase_C"/>
</dbReference>
<dbReference type="PIRSF" id="PIRSF001563">
    <property type="entry name" value="Folylpolyglu_synth"/>
    <property type="match status" value="1"/>
</dbReference>
<comment type="catalytic activity">
    <reaction evidence="16">
        <text>(6S)-5,6,7,8-tetrahydrofolyl-(gamma-L-Glu)(n) + L-glutamate + ATP = (6S)-5,6,7,8-tetrahydrofolyl-(gamma-L-Glu)(n+1) + ADP + phosphate + H(+)</text>
        <dbReference type="Rhea" id="RHEA:10580"/>
        <dbReference type="Rhea" id="RHEA-COMP:14738"/>
        <dbReference type="Rhea" id="RHEA-COMP:14740"/>
        <dbReference type="ChEBI" id="CHEBI:15378"/>
        <dbReference type="ChEBI" id="CHEBI:29985"/>
        <dbReference type="ChEBI" id="CHEBI:30616"/>
        <dbReference type="ChEBI" id="CHEBI:43474"/>
        <dbReference type="ChEBI" id="CHEBI:141005"/>
        <dbReference type="ChEBI" id="CHEBI:456216"/>
        <dbReference type="EC" id="6.3.2.17"/>
    </reaction>
</comment>
<keyword evidence="22" id="KW-1185">Reference proteome</keyword>
<keyword evidence="10" id="KW-0479">Metal-binding</keyword>
<feature type="domain" description="Mur ligase central" evidence="20">
    <location>
        <begin position="46"/>
        <end position="273"/>
    </location>
</feature>
<evidence type="ECO:0000256" key="14">
    <source>
        <dbReference type="ARBA" id="ARBA00022909"/>
    </source>
</evidence>
<keyword evidence="13" id="KW-0460">Magnesium</keyword>
<dbReference type="Pfam" id="PF02875">
    <property type="entry name" value="Mur_ligase_C"/>
    <property type="match status" value="1"/>
</dbReference>
<dbReference type="RefSeq" id="WP_066414429.1">
    <property type="nucleotide sequence ID" value="NZ_CP018866.1"/>
</dbReference>
<evidence type="ECO:0000259" key="19">
    <source>
        <dbReference type="Pfam" id="PF02875"/>
    </source>
</evidence>
<dbReference type="SUPFAM" id="SSF53623">
    <property type="entry name" value="MurD-like peptide ligases, catalytic domain"/>
    <property type="match status" value="1"/>
</dbReference>
<dbReference type="Gene3D" id="3.40.1190.10">
    <property type="entry name" value="Mur-like, catalytic domain"/>
    <property type="match status" value="1"/>
</dbReference>
<accession>A0A223KYG4</accession>
<protein>
    <recommendedName>
        <fullName evidence="8">Dihydrofolate synthase/folylpolyglutamate synthase</fullName>
        <ecNumber evidence="6">6.3.2.12</ecNumber>
        <ecNumber evidence="7">6.3.2.17</ecNumber>
    </recommendedName>
    <alternativeName>
        <fullName evidence="15">Tetrahydrofolylpolyglutamate synthase</fullName>
    </alternativeName>
</protein>
<dbReference type="GO" id="GO:0004326">
    <property type="term" value="F:tetrahydrofolylpolyglutamate synthase activity"/>
    <property type="evidence" value="ECO:0007669"/>
    <property type="project" value="UniProtKB-EC"/>
</dbReference>
<dbReference type="KEGG" id="bcoh:BC6307_16390"/>
<keyword evidence="11 18" id="KW-0547">Nucleotide-binding</keyword>
<comment type="subunit">
    <text evidence="5">Monomer.</text>
</comment>
<dbReference type="PROSITE" id="PS01012">
    <property type="entry name" value="FOLYLPOLYGLU_SYNT_2"/>
    <property type="match status" value="1"/>
</dbReference>
<dbReference type="Proteomes" id="UP000215224">
    <property type="component" value="Chromosome"/>
</dbReference>
<organism evidence="21 22">
    <name type="scientific">Sutcliffiella cohnii</name>
    <dbReference type="NCBI Taxonomy" id="33932"/>
    <lineage>
        <taxon>Bacteria</taxon>
        <taxon>Bacillati</taxon>
        <taxon>Bacillota</taxon>
        <taxon>Bacilli</taxon>
        <taxon>Bacillales</taxon>
        <taxon>Bacillaceae</taxon>
        <taxon>Sutcliffiella</taxon>
    </lineage>
</organism>
<dbReference type="Gene3D" id="3.90.190.20">
    <property type="entry name" value="Mur ligase, C-terminal domain"/>
    <property type="match status" value="1"/>
</dbReference>
<dbReference type="SUPFAM" id="SSF53244">
    <property type="entry name" value="MurD-like peptide ligases, peptide-binding domain"/>
    <property type="match status" value="1"/>
</dbReference>
<evidence type="ECO:0000256" key="11">
    <source>
        <dbReference type="ARBA" id="ARBA00022741"/>
    </source>
</evidence>
<evidence type="ECO:0000256" key="8">
    <source>
        <dbReference type="ARBA" id="ARBA00019357"/>
    </source>
</evidence>
<dbReference type="InterPro" id="IPR013221">
    <property type="entry name" value="Mur_ligase_cen"/>
</dbReference>
<dbReference type="STRING" id="1314751.GCA_001591425_01588"/>
<dbReference type="PANTHER" id="PTHR11136:SF0">
    <property type="entry name" value="DIHYDROFOLATE SYNTHETASE-RELATED"/>
    <property type="match status" value="1"/>
</dbReference>
<dbReference type="GO" id="GO:0005524">
    <property type="term" value="F:ATP binding"/>
    <property type="evidence" value="ECO:0007669"/>
    <property type="project" value="UniProtKB-KW"/>
</dbReference>
<comment type="similarity">
    <text evidence="4 18">Belongs to the folylpolyglutamate synthase family.</text>
</comment>
<dbReference type="InterPro" id="IPR001645">
    <property type="entry name" value="Folylpolyglutamate_synth"/>
</dbReference>
<comment type="pathway">
    <text evidence="3">Cofactor biosynthesis; tetrahydrofolylpolyglutamate biosynthesis.</text>
</comment>
<dbReference type="GO" id="GO:0008841">
    <property type="term" value="F:dihydrofolate synthase activity"/>
    <property type="evidence" value="ECO:0007669"/>
    <property type="project" value="UniProtKB-EC"/>
</dbReference>
<evidence type="ECO:0000256" key="17">
    <source>
        <dbReference type="ARBA" id="ARBA00049161"/>
    </source>
</evidence>
<keyword evidence="9 18" id="KW-0436">Ligase</keyword>
<dbReference type="EMBL" id="CP018866">
    <property type="protein sequence ID" value="AST94388.1"/>
    <property type="molecule type" value="Genomic_DNA"/>
</dbReference>
<evidence type="ECO:0000313" key="22">
    <source>
        <dbReference type="Proteomes" id="UP000215224"/>
    </source>
</evidence>
<gene>
    <name evidence="21" type="ORF">BC6307_16390</name>
</gene>
<evidence type="ECO:0000313" key="21">
    <source>
        <dbReference type="EMBL" id="AST94388.1"/>
    </source>
</evidence>
<evidence type="ECO:0000256" key="5">
    <source>
        <dbReference type="ARBA" id="ARBA00011245"/>
    </source>
</evidence>
<evidence type="ECO:0000256" key="3">
    <source>
        <dbReference type="ARBA" id="ARBA00005150"/>
    </source>
</evidence>
<keyword evidence="14" id="KW-0289">Folate biosynthesis</keyword>
<reference evidence="21 22" key="1">
    <citation type="submission" date="2016-12" db="EMBL/GenBank/DDBJ databases">
        <title>The whole genome sequencing and assembly of Bacillus cohnii DSM 6307T strain.</title>
        <authorList>
            <person name="Lee Y.-J."/>
            <person name="Yi H."/>
            <person name="Bahn Y.-S."/>
            <person name="Kim J.F."/>
            <person name="Lee D.-W."/>
        </authorList>
    </citation>
    <scope>NUCLEOTIDE SEQUENCE [LARGE SCALE GENOMIC DNA]</scope>
    <source>
        <strain evidence="21 22">DSM 6307</strain>
    </source>
</reference>
<evidence type="ECO:0000256" key="1">
    <source>
        <dbReference type="ARBA" id="ARBA00001946"/>
    </source>
</evidence>
<evidence type="ECO:0000256" key="12">
    <source>
        <dbReference type="ARBA" id="ARBA00022840"/>
    </source>
</evidence>
<dbReference type="GO" id="GO:0005737">
    <property type="term" value="C:cytoplasm"/>
    <property type="evidence" value="ECO:0007669"/>
    <property type="project" value="TreeGrafter"/>
</dbReference>
<comment type="catalytic activity">
    <reaction evidence="17">
        <text>7,8-dihydropteroate + L-glutamate + ATP = 7,8-dihydrofolate + ADP + phosphate + H(+)</text>
        <dbReference type="Rhea" id="RHEA:23584"/>
        <dbReference type="ChEBI" id="CHEBI:15378"/>
        <dbReference type="ChEBI" id="CHEBI:17839"/>
        <dbReference type="ChEBI" id="CHEBI:29985"/>
        <dbReference type="ChEBI" id="CHEBI:30616"/>
        <dbReference type="ChEBI" id="CHEBI:43474"/>
        <dbReference type="ChEBI" id="CHEBI:57451"/>
        <dbReference type="ChEBI" id="CHEBI:456216"/>
        <dbReference type="EC" id="6.3.2.12"/>
    </reaction>
</comment>
<dbReference type="InterPro" id="IPR018109">
    <property type="entry name" value="Folylpolyglutamate_synth_CS"/>
</dbReference>
<dbReference type="Pfam" id="PF08245">
    <property type="entry name" value="Mur_ligase_M"/>
    <property type="match status" value="1"/>
</dbReference>
<comment type="cofactor">
    <cofactor evidence="1">
        <name>Mg(2+)</name>
        <dbReference type="ChEBI" id="CHEBI:18420"/>
    </cofactor>
</comment>
<evidence type="ECO:0000259" key="20">
    <source>
        <dbReference type="Pfam" id="PF08245"/>
    </source>
</evidence>